<dbReference type="Proteomes" id="UP001060085">
    <property type="component" value="Linkage Group LG05"/>
</dbReference>
<organism evidence="1 2">
    <name type="scientific">Catharanthus roseus</name>
    <name type="common">Madagascar periwinkle</name>
    <name type="synonym">Vinca rosea</name>
    <dbReference type="NCBI Taxonomy" id="4058"/>
    <lineage>
        <taxon>Eukaryota</taxon>
        <taxon>Viridiplantae</taxon>
        <taxon>Streptophyta</taxon>
        <taxon>Embryophyta</taxon>
        <taxon>Tracheophyta</taxon>
        <taxon>Spermatophyta</taxon>
        <taxon>Magnoliopsida</taxon>
        <taxon>eudicotyledons</taxon>
        <taxon>Gunneridae</taxon>
        <taxon>Pentapetalae</taxon>
        <taxon>asterids</taxon>
        <taxon>lamiids</taxon>
        <taxon>Gentianales</taxon>
        <taxon>Apocynaceae</taxon>
        <taxon>Rauvolfioideae</taxon>
        <taxon>Vinceae</taxon>
        <taxon>Catharanthinae</taxon>
        <taxon>Catharanthus</taxon>
    </lineage>
</organism>
<dbReference type="EMBL" id="CM044705">
    <property type="protein sequence ID" value="KAI5661513.1"/>
    <property type="molecule type" value="Genomic_DNA"/>
</dbReference>
<gene>
    <name evidence="1" type="ORF">M9H77_20836</name>
</gene>
<name>A0ACC0AKP1_CATRO</name>
<proteinExistence type="predicted"/>
<comment type="caution">
    <text evidence="1">The sequence shown here is derived from an EMBL/GenBank/DDBJ whole genome shotgun (WGS) entry which is preliminary data.</text>
</comment>
<accession>A0ACC0AKP1</accession>
<sequence>METVQRTLEKVFPNGDVYQGDFKGLLPHGKGIYTWSDGTIYDGDWVEGKMTGKGRIIWPTGTSYDGEFSGNYLHGFGTFTGSDGSVYRGAWRMNAQHGIGRKQYHNSDVYDGCWKEGIREGSGRYVWSNGNYYIGNWKKGKMDGRGVMKWFNGDLFDGFWLNGLRHGSGCYRFADGSYYFGTWTKGLKDGLGTFYPAGSKHSSQRKFNSQKNWDKKNRLAHSSSVNTERSVKPSVKRSLSEKISSSFGRGSGQISQRTTASIEDSVLDDTSVDLSSYDSSSMLFHSSDDDEPQLLGNGTVAYEREYMQGVLIKERIRHISKLPQRNKERCKFHAKEIKTRSCMDVFKGNKSYYLMLNLQLGIRYTVGKITPVPAREVRSSDFGDRARIRMYFPRKGSQFTPPHRSIDFYWKDYCPMVFRNLRELFKLNAAEYMMSICGDDGLRELSSPGKSGSIFYHSRDDRFVIKTLKQSELKVFLKMLPSYYEHVKLHENTLITKFFGLHRIELKHGKKVRFVVMGNMFCTELRIHRRYDLKGSTHGRFTEEDKVSEGTTLKDLDLKYEFYMDKLLRESLFQQISLDCEFLESQQIIDYSLLLGLHFRAPEHLKALLEPPDSFHKHENPPAPDGMNTTGELSIPPSGLLLVTHEPSSVSTEPGPHIRGKALRAMSVGDKEVDVLLPGTGRLRVQLGVNMPAQANHKILQEGTDSAEAELFEVYDVVLYMGIIDILQLYNVKKKLEHKYKSMKFDPMSISVIEPKLYSKRFIKFMEKVFPASL</sequence>
<evidence type="ECO:0000313" key="2">
    <source>
        <dbReference type="Proteomes" id="UP001060085"/>
    </source>
</evidence>
<reference evidence="2" key="1">
    <citation type="journal article" date="2023" name="Nat. Plants">
        <title>Single-cell RNA sequencing provides a high-resolution roadmap for understanding the multicellular compartmentation of specialized metabolism.</title>
        <authorList>
            <person name="Sun S."/>
            <person name="Shen X."/>
            <person name="Li Y."/>
            <person name="Li Y."/>
            <person name="Wang S."/>
            <person name="Li R."/>
            <person name="Zhang H."/>
            <person name="Shen G."/>
            <person name="Guo B."/>
            <person name="Wei J."/>
            <person name="Xu J."/>
            <person name="St-Pierre B."/>
            <person name="Chen S."/>
            <person name="Sun C."/>
        </authorList>
    </citation>
    <scope>NUCLEOTIDE SEQUENCE [LARGE SCALE GENOMIC DNA]</scope>
</reference>
<keyword evidence="2" id="KW-1185">Reference proteome</keyword>
<evidence type="ECO:0000313" key="1">
    <source>
        <dbReference type="EMBL" id="KAI5661513.1"/>
    </source>
</evidence>
<protein>
    <submittedName>
        <fullName evidence="1">Uncharacterized protein</fullName>
    </submittedName>
</protein>